<gene>
    <name evidence="2" type="ORF">FH972_018682</name>
</gene>
<accession>A0A5N6RN32</accession>
<feature type="region of interest" description="Disordered" evidence="1">
    <location>
        <begin position="1"/>
        <end position="21"/>
    </location>
</feature>
<dbReference type="Proteomes" id="UP000327013">
    <property type="component" value="Chromosome 7"/>
</dbReference>
<name>A0A5N6RN32_9ROSI</name>
<evidence type="ECO:0000313" key="2">
    <source>
        <dbReference type="EMBL" id="KAE8100831.1"/>
    </source>
</evidence>
<evidence type="ECO:0000313" key="3">
    <source>
        <dbReference type="Proteomes" id="UP000327013"/>
    </source>
</evidence>
<sequence>MSATDGQTTDPKDPTSSTALQPETINAYVWVTPPDIVFTQSGAGDRVAREDATGTHDVSGSHVSYLASQLEMERSCVRELTQKNLELSRQMHTGGYLRSIERGV</sequence>
<evidence type="ECO:0000256" key="1">
    <source>
        <dbReference type="SAM" id="MobiDB-lite"/>
    </source>
</evidence>
<keyword evidence="3" id="KW-1185">Reference proteome</keyword>
<proteinExistence type="predicted"/>
<dbReference type="AlphaFoldDB" id="A0A5N6RN32"/>
<organism evidence="2 3">
    <name type="scientific">Carpinus fangiana</name>
    <dbReference type="NCBI Taxonomy" id="176857"/>
    <lineage>
        <taxon>Eukaryota</taxon>
        <taxon>Viridiplantae</taxon>
        <taxon>Streptophyta</taxon>
        <taxon>Embryophyta</taxon>
        <taxon>Tracheophyta</taxon>
        <taxon>Spermatophyta</taxon>
        <taxon>Magnoliopsida</taxon>
        <taxon>eudicotyledons</taxon>
        <taxon>Gunneridae</taxon>
        <taxon>Pentapetalae</taxon>
        <taxon>rosids</taxon>
        <taxon>fabids</taxon>
        <taxon>Fagales</taxon>
        <taxon>Betulaceae</taxon>
        <taxon>Carpinus</taxon>
    </lineage>
</organism>
<reference evidence="2 3" key="1">
    <citation type="submission" date="2019-06" db="EMBL/GenBank/DDBJ databases">
        <title>A chromosomal-level reference genome of Carpinus fangiana (Coryloideae, Betulaceae).</title>
        <authorList>
            <person name="Yang X."/>
            <person name="Wang Z."/>
            <person name="Zhang L."/>
            <person name="Hao G."/>
            <person name="Liu J."/>
            <person name="Yang Y."/>
        </authorList>
    </citation>
    <scope>NUCLEOTIDE SEQUENCE [LARGE SCALE GENOMIC DNA]</scope>
    <source>
        <strain evidence="2">Cfa_2016G</strain>
        <tissue evidence="2">Leaf</tissue>
    </source>
</reference>
<dbReference type="EMBL" id="CM017327">
    <property type="protein sequence ID" value="KAE8100831.1"/>
    <property type="molecule type" value="Genomic_DNA"/>
</dbReference>
<protein>
    <submittedName>
        <fullName evidence="2">Uncharacterized protein</fullName>
    </submittedName>
</protein>